<dbReference type="Gene3D" id="3.90.380.10">
    <property type="entry name" value="Naphthalene 1,2-dioxygenase Alpha Subunit, Chain A, domain 1"/>
    <property type="match status" value="1"/>
</dbReference>
<reference evidence="9" key="1">
    <citation type="journal article" date="2019" name="Int. J. Syst. Evol. Microbiol.">
        <title>The Global Catalogue of Microorganisms (GCM) 10K type strain sequencing project: providing services to taxonomists for standard genome sequencing and annotation.</title>
        <authorList>
            <consortium name="The Broad Institute Genomics Platform"/>
            <consortium name="The Broad Institute Genome Sequencing Center for Infectious Disease"/>
            <person name="Wu L."/>
            <person name="Ma J."/>
        </authorList>
    </citation>
    <scope>NUCLEOTIDE SEQUENCE [LARGE SCALE GENOMIC DNA]</scope>
    <source>
        <strain evidence="9">KCTC 42447</strain>
    </source>
</reference>
<gene>
    <name evidence="8" type="ORF">ACFOMF_12595</name>
</gene>
<dbReference type="EMBL" id="JBHRXZ010000022">
    <property type="protein sequence ID" value="MFC3608619.1"/>
    <property type="molecule type" value="Genomic_DNA"/>
</dbReference>
<comment type="caution">
    <text evidence="8">The sequence shown here is derived from an EMBL/GenBank/DDBJ whole genome shotgun (WGS) entry which is preliminary data.</text>
</comment>
<evidence type="ECO:0000256" key="5">
    <source>
        <dbReference type="ARBA" id="ARBA00023004"/>
    </source>
</evidence>
<dbReference type="Proteomes" id="UP001595630">
    <property type="component" value="Unassembled WGS sequence"/>
</dbReference>
<dbReference type="InterPro" id="IPR036922">
    <property type="entry name" value="Rieske_2Fe-2S_sf"/>
</dbReference>
<evidence type="ECO:0000256" key="1">
    <source>
        <dbReference type="ARBA" id="ARBA00008751"/>
    </source>
</evidence>
<dbReference type="PRINTS" id="PR00090">
    <property type="entry name" value="RNGDIOXGNASE"/>
</dbReference>
<evidence type="ECO:0000313" key="9">
    <source>
        <dbReference type="Proteomes" id="UP001595630"/>
    </source>
</evidence>
<dbReference type="InterPro" id="IPR001663">
    <property type="entry name" value="Rng_hydr_dOase-A"/>
</dbReference>
<evidence type="ECO:0000259" key="7">
    <source>
        <dbReference type="PROSITE" id="PS51296"/>
    </source>
</evidence>
<dbReference type="SUPFAM" id="SSF55961">
    <property type="entry name" value="Bet v1-like"/>
    <property type="match status" value="1"/>
</dbReference>
<keyword evidence="9" id="KW-1185">Reference proteome</keyword>
<dbReference type="InterPro" id="IPR015879">
    <property type="entry name" value="Ring_hydroxy_dOase_asu_C_dom"/>
</dbReference>
<evidence type="ECO:0000256" key="3">
    <source>
        <dbReference type="ARBA" id="ARBA00022723"/>
    </source>
</evidence>
<keyword evidence="4" id="KW-0560">Oxidoreductase</keyword>
<comment type="similarity">
    <text evidence="1">Belongs to the bacterial ring-hydroxylating dioxygenase alpha subunit family.</text>
</comment>
<evidence type="ECO:0000313" key="8">
    <source>
        <dbReference type="EMBL" id="MFC3608619.1"/>
    </source>
</evidence>
<dbReference type="PROSITE" id="PS51296">
    <property type="entry name" value="RIESKE"/>
    <property type="match status" value="1"/>
</dbReference>
<dbReference type="RefSeq" id="WP_386365313.1">
    <property type="nucleotide sequence ID" value="NZ_JBHRXZ010000022.1"/>
</dbReference>
<dbReference type="PANTHER" id="PTHR43756">
    <property type="entry name" value="CHOLINE MONOOXYGENASE, CHLOROPLASTIC"/>
    <property type="match status" value="1"/>
</dbReference>
<keyword evidence="8" id="KW-0223">Dioxygenase</keyword>
<dbReference type="Gene3D" id="2.102.10.10">
    <property type="entry name" value="Rieske [2Fe-2S] iron-sulphur domain"/>
    <property type="match status" value="1"/>
</dbReference>
<dbReference type="SUPFAM" id="SSF50022">
    <property type="entry name" value="ISP domain"/>
    <property type="match status" value="1"/>
</dbReference>
<accession>A0ABV7T7C8</accession>
<proteinExistence type="inferred from homology"/>
<keyword evidence="5" id="KW-0408">Iron</keyword>
<dbReference type="CDD" id="cd08879">
    <property type="entry name" value="RHO_alpha_C_AntDO-like"/>
    <property type="match status" value="1"/>
</dbReference>
<evidence type="ECO:0000256" key="6">
    <source>
        <dbReference type="ARBA" id="ARBA00023014"/>
    </source>
</evidence>
<evidence type="ECO:0000256" key="4">
    <source>
        <dbReference type="ARBA" id="ARBA00023002"/>
    </source>
</evidence>
<evidence type="ECO:0000256" key="2">
    <source>
        <dbReference type="ARBA" id="ARBA00022714"/>
    </source>
</evidence>
<dbReference type="InterPro" id="IPR017941">
    <property type="entry name" value="Rieske_2Fe-2S"/>
</dbReference>
<dbReference type="Pfam" id="PF00355">
    <property type="entry name" value="Rieske"/>
    <property type="match status" value="1"/>
</dbReference>
<organism evidence="8 9">
    <name type="scientific">Stutzerimonas tarimensis</name>
    <dbReference type="NCBI Taxonomy" id="1507735"/>
    <lineage>
        <taxon>Bacteria</taxon>
        <taxon>Pseudomonadati</taxon>
        <taxon>Pseudomonadota</taxon>
        <taxon>Gammaproteobacteria</taxon>
        <taxon>Pseudomonadales</taxon>
        <taxon>Pseudomonadaceae</taxon>
        <taxon>Stutzerimonas</taxon>
    </lineage>
</organism>
<feature type="domain" description="Rieske" evidence="7">
    <location>
        <begin position="40"/>
        <end position="154"/>
    </location>
</feature>
<dbReference type="GO" id="GO:0051213">
    <property type="term" value="F:dioxygenase activity"/>
    <property type="evidence" value="ECO:0007669"/>
    <property type="project" value="UniProtKB-KW"/>
</dbReference>
<sequence length="443" mass="49467">MIPSNQDIAALVRGDSVHKSVYTDPVLFQLEMERIYGQAWIYVGHDSQVKNVGDYHTTRLGDQDVIMVRGANKQVNVLYNRCPHKGAKLVADGDGNVGKFFRCPYHAWTFRLDGEHLSAPLKSGFEGTCYDPRHPDFQMVSVARVESYRGFVFASQAAHGPDLKTFLGGVISSIDNLCDRSPVGEVEVAGGVFRVMQRSNWKVFYENLHDTMHARVTHESSFEAARSEASAIGEMPFELLIMDGNGEPYDFWEKLELRAYHNGHGYMEGIFDPAAATRDPVSRAHFQALSEAHGEDRAREILGMNRHNTVIYGSGSPHTVFQQFRVIRPVSVDRTLVEIQTFRLKGAPDEVFDRALTYANVINSPSSNVMPDDVEVYARCQEGNLTRGGDWISMHRYAGSDTELPDGAVSTNGTSELPMRNQFAAWKHFMTATLIAKESTHAA</sequence>
<name>A0ABV7T7C8_9GAMM</name>
<keyword evidence="2" id="KW-0001">2Fe-2S</keyword>
<protein>
    <submittedName>
        <fullName evidence="8">Aromatic ring-hydroxylating dioxygenase subunit alpha</fullName>
    </submittedName>
</protein>
<dbReference type="PANTHER" id="PTHR43756:SF1">
    <property type="entry name" value="3-PHENYLPROPIONATE_CINNAMIC ACID DIOXYGENASE SUBUNIT ALPHA"/>
    <property type="match status" value="1"/>
</dbReference>
<keyword evidence="6" id="KW-0411">Iron-sulfur</keyword>
<dbReference type="Pfam" id="PF00848">
    <property type="entry name" value="Ring_hydroxyl_A"/>
    <property type="match status" value="1"/>
</dbReference>
<keyword evidence="3" id="KW-0479">Metal-binding</keyword>